<feature type="domain" description="FGAR-AT PurM N-terminal-like" evidence="4">
    <location>
        <begin position="24"/>
        <end position="138"/>
    </location>
</feature>
<dbReference type="CDD" id="cd02204">
    <property type="entry name" value="PurL_repeat2"/>
    <property type="match status" value="1"/>
</dbReference>
<reference evidence="6" key="1">
    <citation type="submission" date="2017-01" db="EMBL/GenBank/DDBJ databases">
        <title>Comparative genomics of anhydrobiosis in the tardigrade Hypsibius dujardini.</title>
        <authorList>
            <person name="Yoshida Y."/>
            <person name="Koutsovoulos G."/>
            <person name="Laetsch D."/>
            <person name="Stevens L."/>
            <person name="Kumar S."/>
            <person name="Horikawa D."/>
            <person name="Ishino K."/>
            <person name="Komine S."/>
            <person name="Tomita M."/>
            <person name="Blaxter M."/>
            <person name="Arakawa K."/>
        </authorList>
    </citation>
    <scope>NUCLEOTIDE SEQUENCE [LARGE SCALE GENOMIC DNA]</scope>
    <source>
        <strain evidence="6">Z151</strain>
    </source>
</reference>
<dbReference type="InterPro" id="IPR055181">
    <property type="entry name" value="FGAR-AT_PurM_N-like"/>
</dbReference>
<dbReference type="InterPro" id="IPR010918">
    <property type="entry name" value="PurM-like_C_dom"/>
</dbReference>
<feature type="transmembrane region" description="Helical" evidence="2">
    <location>
        <begin position="853"/>
        <end position="877"/>
    </location>
</feature>
<keyword evidence="2" id="KW-0472">Membrane</keyword>
<dbReference type="GO" id="GO:0005737">
    <property type="term" value="C:cytoplasm"/>
    <property type="evidence" value="ECO:0007669"/>
    <property type="project" value="TreeGrafter"/>
</dbReference>
<proteinExistence type="predicted"/>
<keyword evidence="2" id="KW-1133">Transmembrane helix</keyword>
<dbReference type="PROSITE" id="PS51273">
    <property type="entry name" value="GATASE_TYPE_1"/>
    <property type="match status" value="1"/>
</dbReference>
<comment type="caution">
    <text evidence="5">The sequence shown here is derived from an EMBL/GenBank/DDBJ whole genome shotgun (WGS) entry which is preliminary data.</text>
</comment>
<dbReference type="OrthoDB" id="6666987at2759"/>
<keyword evidence="6" id="KW-1185">Reference proteome</keyword>
<dbReference type="SUPFAM" id="SSF56042">
    <property type="entry name" value="PurM C-terminal domain-like"/>
    <property type="match status" value="1"/>
</dbReference>
<evidence type="ECO:0000256" key="1">
    <source>
        <dbReference type="SAM" id="MobiDB-lite"/>
    </source>
</evidence>
<dbReference type="GO" id="GO:0006164">
    <property type="term" value="P:purine nucleotide biosynthetic process"/>
    <property type="evidence" value="ECO:0007669"/>
    <property type="project" value="TreeGrafter"/>
</dbReference>
<dbReference type="InterPro" id="IPR036921">
    <property type="entry name" value="PurM-like_N_sf"/>
</dbReference>
<dbReference type="InterPro" id="IPR029062">
    <property type="entry name" value="Class_I_gatase-like"/>
</dbReference>
<protein>
    <submittedName>
        <fullName evidence="5">Phosphoribosylformylglycinamidine synthase</fullName>
    </submittedName>
</protein>
<feature type="region of interest" description="Disordered" evidence="1">
    <location>
        <begin position="949"/>
        <end position="984"/>
    </location>
</feature>
<sequence length="984" mass="107331">MPHPERTISTWQWPWAPEGLNWPKDAVGSATAIGEQPIKMLFDVKRGARMSVIESLTNLMFAKISSIRDVKCSGNWMWPAKLPGEGAALYDACEAMCGVMKELGIAVDGGKDSLSMAAKCGDEIVKAPGTLVISTYAPCPDIRKKITPDLKVPGGKGSLFWIDLSKGKRRLGGSAFAQANGRLSQLLDVPDVDAPDEFVTAFQCTQDLINDGKLTAGHDISDGGLITCLLEMAFAGNAVFDVDLPESAEFGAFPENILFAEEVGWLLESSAANQTEVQAFFNASGIPCYLIGHSFKQLDGQRKLRDENVFAPFVRVNGQLVYGNEHRGIASLRAVWEEFGYQIERLQCSPRCADTEKATLLSSEEPNFVVNFSVNFDVRNVLTFQTEDGVRLRVAVIREEGSNGDREMAAALHMVGFDVWDVNVQDLLENKVDLQAFCGLVFVGGFSYADVFGSAKGWAAVLAFNPATRAGIDAFFRRNDTFTLGICNGCQLLTTLGLVGQTGVKEPTVDVNTAPVALKHNLSGRFESRFSTVKIPKSKAMMLRGMEGSQLGIWTAHGEGRFEFRDGVTRLRAEGCVALEFIDSRGAATEVYPLNPNGSPEGIAGICSTDGRHLVMMPHPERTILTWQWPWAPEGLNWPKDAVFSPWIKMFRNAFEWCNAPSDVFLPLLTAVVKILGPLFLHRQPEPFSALKAHIHFRLETPSDQPVALGRYCALVNQEACKDELCSGVTDVGNDASSSSWRDQNGLAGFLTNFTRSLWEWDDSPVRVSQTAIDFTGKPTVLSPMSAPFNSNSSFRLPTIRQVFTSQNYRPTFPGYSIPSSFSSASNKDWDSFDGPDTELAERASGGTGNYEAVIIGITLLILCLLVIAVIFVMAIFRLRNLRLLGSSARTSPVSFSLDEMERRQIAVAYIADPPPRYQEAKPVCLEPPPSYEQSTVTATVTTTTEVAHPDATSGVAPPADSQGLHSNSPTSAVVVPSESILHV</sequence>
<evidence type="ECO:0000313" key="6">
    <source>
        <dbReference type="Proteomes" id="UP000192578"/>
    </source>
</evidence>
<dbReference type="PANTHER" id="PTHR10099:SF1">
    <property type="entry name" value="PHOSPHORIBOSYLFORMYLGLYCINAMIDINE SYNTHASE"/>
    <property type="match status" value="1"/>
</dbReference>
<dbReference type="InterPro" id="IPR036676">
    <property type="entry name" value="PurM-like_C_sf"/>
</dbReference>
<feature type="domain" description="PurM-like C-terminal" evidence="3">
    <location>
        <begin position="170"/>
        <end position="295"/>
    </location>
</feature>
<dbReference type="EMBL" id="MTYJ01000151">
    <property type="protein sequence ID" value="OQV12192.1"/>
    <property type="molecule type" value="Genomic_DNA"/>
</dbReference>
<accession>A0A1W0WAJ6</accession>
<evidence type="ECO:0000256" key="2">
    <source>
        <dbReference type="SAM" id="Phobius"/>
    </source>
</evidence>
<evidence type="ECO:0000313" key="5">
    <source>
        <dbReference type="EMBL" id="OQV12192.1"/>
    </source>
</evidence>
<dbReference type="Gene3D" id="3.90.650.10">
    <property type="entry name" value="PurM-like C-terminal domain"/>
    <property type="match status" value="1"/>
</dbReference>
<dbReference type="SMART" id="SM01211">
    <property type="entry name" value="GATase_5"/>
    <property type="match status" value="1"/>
</dbReference>
<evidence type="ECO:0000259" key="3">
    <source>
        <dbReference type="Pfam" id="PF02769"/>
    </source>
</evidence>
<dbReference type="CDD" id="cd01740">
    <property type="entry name" value="GATase1_FGAR_AT"/>
    <property type="match status" value="1"/>
</dbReference>
<evidence type="ECO:0000259" key="4">
    <source>
        <dbReference type="Pfam" id="PF22689"/>
    </source>
</evidence>
<dbReference type="PANTHER" id="PTHR10099">
    <property type="entry name" value="PHOSPHORIBOSYLFORMYLGLYCINAMIDINE SYNTHASE"/>
    <property type="match status" value="1"/>
</dbReference>
<dbReference type="SUPFAM" id="SSF52317">
    <property type="entry name" value="Class I glutamine amidotransferase-like"/>
    <property type="match status" value="1"/>
</dbReference>
<organism evidence="5 6">
    <name type="scientific">Hypsibius exemplaris</name>
    <name type="common">Freshwater tardigrade</name>
    <dbReference type="NCBI Taxonomy" id="2072580"/>
    <lineage>
        <taxon>Eukaryota</taxon>
        <taxon>Metazoa</taxon>
        <taxon>Ecdysozoa</taxon>
        <taxon>Tardigrada</taxon>
        <taxon>Eutardigrada</taxon>
        <taxon>Parachela</taxon>
        <taxon>Hypsibioidea</taxon>
        <taxon>Hypsibiidae</taxon>
        <taxon>Hypsibius</taxon>
    </lineage>
</organism>
<dbReference type="SUPFAM" id="SSF55326">
    <property type="entry name" value="PurM N-terminal domain-like"/>
    <property type="match status" value="1"/>
</dbReference>
<keyword evidence="2" id="KW-0812">Transmembrane</keyword>
<dbReference type="Pfam" id="PF13507">
    <property type="entry name" value="GATase_5"/>
    <property type="match status" value="1"/>
</dbReference>
<dbReference type="Gene3D" id="3.40.50.880">
    <property type="match status" value="1"/>
</dbReference>
<dbReference type="Gene3D" id="3.30.1330.10">
    <property type="entry name" value="PurM-like, N-terminal domain"/>
    <property type="match status" value="1"/>
</dbReference>
<dbReference type="Proteomes" id="UP000192578">
    <property type="component" value="Unassembled WGS sequence"/>
</dbReference>
<dbReference type="Pfam" id="PF22689">
    <property type="entry name" value="FGAR-AT_PurM_N-like"/>
    <property type="match status" value="1"/>
</dbReference>
<dbReference type="Pfam" id="PF02769">
    <property type="entry name" value="AIRS_C"/>
    <property type="match status" value="1"/>
</dbReference>
<name>A0A1W0WAJ6_HYPEX</name>
<gene>
    <name evidence="5" type="ORF">BV898_13534</name>
</gene>
<dbReference type="GO" id="GO:0004642">
    <property type="term" value="F:phosphoribosylformylglycinamidine synthase activity"/>
    <property type="evidence" value="ECO:0007669"/>
    <property type="project" value="TreeGrafter"/>
</dbReference>
<dbReference type="AlphaFoldDB" id="A0A1W0WAJ6"/>